<evidence type="ECO:0000256" key="1">
    <source>
        <dbReference type="SAM" id="MobiDB-lite"/>
    </source>
</evidence>
<feature type="region of interest" description="Disordered" evidence="1">
    <location>
        <begin position="58"/>
        <end position="101"/>
    </location>
</feature>
<proteinExistence type="predicted"/>
<dbReference type="Proteomes" id="UP001304467">
    <property type="component" value="Unassembled WGS sequence"/>
</dbReference>
<name>A0ABU5WKN5_9BURK</name>
<comment type="caution">
    <text evidence="2">The sequence shown here is derived from an EMBL/GenBank/DDBJ whole genome shotgun (WGS) entry which is preliminary data.</text>
</comment>
<sequence>MEPVPFKRNAAANATTRNHVAITVSISKDCFRIAGIAARVQSQTFYFGRIERIMARRGEEKKCSEPESRRSEEQKKIRRAADTRSAARSAGSGLPGPARTGRLNRSRLLVSILRDPLQLLHRRIPNPAFYRSSPHETIDSILSFTLRIKPLDGLKQKGIRQEYRARSTSALRAGDMPQIN</sequence>
<dbReference type="EMBL" id="JAWRLE010000014">
    <property type="protein sequence ID" value="MEB2579524.1"/>
    <property type="molecule type" value="Genomic_DNA"/>
</dbReference>
<protein>
    <submittedName>
        <fullName evidence="2">Uncharacterized protein</fullName>
    </submittedName>
</protein>
<keyword evidence="3" id="KW-1185">Reference proteome</keyword>
<organism evidence="2 3">
    <name type="scientific">Burkholderia anthinoferrum</name>
    <dbReference type="NCBI Taxonomy" id="3090833"/>
    <lineage>
        <taxon>Bacteria</taxon>
        <taxon>Pseudomonadati</taxon>
        <taxon>Pseudomonadota</taxon>
        <taxon>Betaproteobacteria</taxon>
        <taxon>Burkholderiales</taxon>
        <taxon>Burkholderiaceae</taxon>
        <taxon>Burkholderia</taxon>
    </lineage>
</organism>
<feature type="compositionally biased region" description="Low complexity" evidence="1">
    <location>
        <begin position="83"/>
        <end position="98"/>
    </location>
</feature>
<gene>
    <name evidence="2" type="ORF">SB593_11215</name>
</gene>
<reference evidence="2 3" key="1">
    <citation type="journal article" date="2023" name="Front. Microbiol.">
        <title>Genomic analyses of Burkholderia respiratory isolates indicates two evolutionarily distinct B. anthina clades.</title>
        <authorList>
            <person name="Pham A."/>
            <person name="Volmer J.G."/>
            <person name="Chambers D.C."/>
            <person name="Smith D.J."/>
            <person name="Reid D.W."/>
            <person name="Burr L."/>
            <person name="Wells T.J."/>
        </authorList>
    </citation>
    <scope>NUCLEOTIDE SEQUENCE [LARGE SCALE GENOMIC DNA]</scope>
    <source>
        <strain evidence="2 3">BCCIQ07A</strain>
    </source>
</reference>
<evidence type="ECO:0000313" key="2">
    <source>
        <dbReference type="EMBL" id="MEB2579524.1"/>
    </source>
</evidence>
<dbReference type="RefSeq" id="WP_179231759.1">
    <property type="nucleotide sequence ID" value="NZ_JAWRKY010000014.1"/>
</dbReference>
<evidence type="ECO:0000313" key="3">
    <source>
        <dbReference type="Proteomes" id="UP001304467"/>
    </source>
</evidence>
<accession>A0ABU5WKN5</accession>
<feature type="compositionally biased region" description="Basic and acidic residues" evidence="1">
    <location>
        <begin position="58"/>
        <end position="82"/>
    </location>
</feature>